<name>A0A1F5LF37_PENAI</name>
<comment type="caution">
    <text evidence="2">The sequence shown here is derived from an EMBL/GenBank/DDBJ whole genome shotgun (WGS) entry which is preliminary data.</text>
</comment>
<sequence>MSFVLAQALGNEFDDLVLSRLNRKRADPNLRDKFAARPKTSFNVALATSQSRKRPKIESTSLSEVLT</sequence>
<gene>
    <name evidence="2" type="ORF">PENARI_c012G05346</name>
</gene>
<dbReference type="RefSeq" id="XP_022487199.1">
    <property type="nucleotide sequence ID" value="XM_022632906.1"/>
</dbReference>
<dbReference type="Proteomes" id="UP000177622">
    <property type="component" value="Unassembled WGS sequence"/>
</dbReference>
<reference evidence="2 3" key="1">
    <citation type="journal article" date="2016" name="Sci. Rep.">
        <title>Penicillium arizonense, a new, genome sequenced fungal species, reveals a high chemical diversity in secreted metabolites.</title>
        <authorList>
            <person name="Grijseels S."/>
            <person name="Nielsen J.C."/>
            <person name="Randelovic M."/>
            <person name="Nielsen J."/>
            <person name="Nielsen K.F."/>
            <person name="Workman M."/>
            <person name="Frisvad J.C."/>
        </authorList>
    </citation>
    <scope>NUCLEOTIDE SEQUENCE [LARGE SCALE GENOMIC DNA]</scope>
    <source>
        <strain evidence="2 3">CBS 141311</strain>
    </source>
</reference>
<dbReference type="AlphaFoldDB" id="A0A1F5LF37"/>
<evidence type="ECO:0000313" key="2">
    <source>
        <dbReference type="EMBL" id="OGE51755.1"/>
    </source>
</evidence>
<accession>A0A1F5LF37</accession>
<evidence type="ECO:0000313" key="3">
    <source>
        <dbReference type="Proteomes" id="UP000177622"/>
    </source>
</evidence>
<dbReference type="GeneID" id="34577640"/>
<feature type="region of interest" description="Disordered" evidence="1">
    <location>
        <begin position="45"/>
        <end position="67"/>
    </location>
</feature>
<dbReference type="EMBL" id="LXJU01000012">
    <property type="protein sequence ID" value="OGE51755.1"/>
    <property type="molecule type" value="Genomic_DNA"/>
</dbReference>
<protein>
    <submittedName>
        <fullName evidence="2">Uncharacterized protein</fullName>
    </submittedName>
</protein>
<evidence type="ECO:0000256" key="1">
    <source>
        <dbReference type="SAM" id="MobiDB-lite"/>
    </source>
</evidence>
<keyword evidence="3" id="KW-1185">Reference proteome</keyword>
<feature type="compositionally biased region" description="Polar residues" evidence="1">
    <location>
        <begin position="58"/>
        <end position="67"/>
    </location>
</feature>
<proteinExistence type="predicted"/>
<organism evidence="2 3">
    <name type="scientific">Penicillium arizonense</name>
    <dbReference type="NCBI Taxonomy" id="1835702"/>
    <lineage>
        <taxon>Eukaryota</taxon>
        <taxon>Fungi</taxon>
        <taxon>Dikarya</taxon>
        <taxon>Ascomycota</taxon>
        <taxon>Pezizomycotina</taxon>
        <taxon>Eurotiomycetes</taxon>
        <taxon>Eurotiomycetidae</taxon>
        <taxon>Eurotiales</taxon>
        <taxon>Aspergillaceae</taxon>
        <taxon>Penicillium</taxon>
    </lineage>
</organism>